<dbReference type="Pfam" id="PF07715">
    <property type="entry name" value="Plug"/>
    <property type="match status" value="1"/>
</dbReference>
<dbReference type="PROSITE" id="PS52016">
    <property type="entry name" value="TONB_DEPENDENT_REC_3"/>
    <property type="match status" value="1"/>
</dbReference>
<keyword evidence="6" id="KW-0408">Iron</keyword>
<evidence type="ECO:0000256" key="6">
    <source>
        <dbReference type="ARBA" id="ARBA00023004"/>
    </source>
</evidence>
<reference evidence="16" key="1">
    <citation type="submission" date="2024-06" db="EMBL/GenBank/DDBJ databases">
        <title>Caulobacter inopinatus, sp. nov.</title>
        <authorList>
            <person name="Donachie S.P."/>
        </authorList>
    </citation>
    <scope>NUCLEOTIDE SEQUENCE</scope>
    <source>
        <strain evidence="16">73W</strain>
    </source>
</reference>
<keyword evidence="8 12" id="KW-0798">TonB box</keyword>
<evidence type="ECO:0000256" key="2">
    <source>
        <dbReference type="ARBA" id="ARBA00022448"/>
    </source>
</evidence>
<dbReference type="InterPro" id="IPR039426">
    <property type="entry name" value="TonB-dep_rcpt-like"/>
</dbReference>
<feature type="domain" description="TonB-dependent receptor-like beta-barrel" evidence="14">
    <location>
        <begin position="292"/>
        <end position="738"/>
    </location>
</feature>
<keyword evidence="4" id="KW-0410">Iron transport</keyword>
<dbReference type="RefSeq" id="WP_369060695.1">
    <property type="nucleotide sequence ID" value="NZ_CP158375.1"/>
</dbReference>
<dbReference type="EMBL" id="CP158375">
    <property type="protein sequence ID" value="XDO97463.1"/>
    <property type="molecule type" value="Genomic_DNA"/>
</dbReference>
<evidence type="ECO:0000256" key="7">
    <source>
        <dbReference type="ARBA" id="ARBA00023065"/>
    </source>
</evidence>
<keyword evidence="7" id="KW-0406">Ion transport</keyword>
<dbReference type="Pfam" id="PF00593">
    <property type="entry name" value="TonB_dep_Rec_b-barrel"/>
    <property type="match status" value="1"/>
</dbReference>
<comment type="similarity">
    <text evidence="11 12">Belongs to the TonB-dependent receptor family.</text>
</comment>
<keyword evidence="5 11" id="KW-0812">Transmembrane</keyword>
<evidence type="ECO:0000256" key="8">
    <source>
        <dbReference type="ARBA" id="ARBA00023077"/>
    </source>
</evidence>
<name>A0AB39KVU7_9CAUL</name>
<dbReference type="InterPro" id="IPR036942">
    <property type="entry name" value="Beta-barrel_TonB_sf"/>
</dbReference>
<evidence type="ECO:0000256" key="9">
    <source>
        <dbReference type="ARBA" id="ARBA00023136"/>
    </source>
</evidence>
<dbReference type="AlphaFoldDB" id="A0AB39KVU7"/>
<keyword evidence="13" id="KW-0732">Signal</keyword>
<dbReference type="InterPro" id="IPR012910">
    <property type="entry name" value="Plug_dom"/>
</dbReference>
<keyword evidence="10 11" id="KW-0998">Cell outer membrane</keyword>
<feature type="signal peptide" evidence="13">
    <location>
        <begin position="1"/>
        <end position="24"/>
    </location>
</feature>
<feature type="domain" description="TonB-dependent receptor plug" evidence="15">
    <location>
        <begin position="44"/>
        <end position="149"/>
    </location>
</feature>
<dbReference type="GO" id="GO:0006826">
    <property type="term" value="P:iron ion transport"/>
    <property type="evidence" value="ECO:0007669"/>
    <property type="project" value="UniProtKB-KW"/>
</dbReference>
<keyword evidence="9 11" id="KW-0472">Membrane</keyword>
<evidence type="ECO:0000259" key="15">
    <source>
        <dbReference type="Pfam" id="PF07715"/>
    </source>
</evidence>
<evidence type="ECO:0000256" key="10">
    <source>
        <dbReference type="ARBA" id="ARBA00023237"/>
    </source>
</evidence>
<evidence type="ECO:0000256" key="11">
    <source>
        <dbReference type="PROSITE-ProRule" id="PRU01360"/>
    </source>
</evidence>
<evidence type="ECO:0000256" key="5">
    <source>
        <dbReference type="ARBA" id="ARBA00022692"/>
    </source>
</evidence>
<dbReference type="PANTHER" id="PTHR32552">
    <property type="entry name" value="FERRICHROME IRON RECEPTOR-RELATED"/>
    <property type="match status" value="1"/>
</dbReference>
<dbReference type="GO" id="GO:0009279">
    <property type="term" value="C:cell outer membrane"/>
    <property type="evidence" value="ECO:0007669"/>
    <property type="project" value="UniProtKB-SubCell"/>
</dbReference>
<dbReference type="InterPro" id="IPR000531">
    <property type="entry name" value="Beta-barrel_TonB"/>
</dbReference>
<gene>
    <name evidence="16" type="ORF">ABOZ73_03325</name>
</gene>
<evidence type="ECO:0000256" key="12">
    <source>
        <dbReference type="RuleBase" id="RU003357"/>
    </source>
</evidence>
<evidence type="ECO:0000256" key="1">
    <source>
        <dbReference type="ARBA" id="ARBA00004571"/>
    </source>
</evidence>
<feature type="chain" id="PRO_5044244109" evidence="13">
    <location>
        <begin position="25"/>
        <end position="775"/>
    </location>
</feature>
<keyword evidence="3 11" id="KW-1134">Transmembrane beta strand</keyword>
<proteinExistence type="inferred from homology"/>
<evidence type="ECO:0000256" key="3">
    <source>
        <dbReference type="ARBA" id="ARBA00022452"/>
    </source>
</evidence>
<keyword evidence="16" id="KW-0675">Receptor</keyword>
<evidence type="ECO:0000313" key="16">
    <source>
        <dbReference type="EMBL" id="XDO97463.1"/>
    </source>
</evidence>
<comment type="subcellular location">
    <subcellularLocation>
        <location evidence="1 11">Cell outer membrane</location>
        <topology evidence="1 11">Multi-pass membrane protein</topology>
    </subcellularLocation>
</comment>
<accession>A0AB39KVU7</accession>
<evidence type="ECO:0000259" key="14">
    <source>
        <dbReference type="Pfam" id="PF00593"/>
    </source>
</evidence>
<protein>
    <submittedName>
        <fullName evidence="16">TonB-dependent receptor</fullName>
    </submittedName>
</protein>
<dbReference type="PANTHER" id="PTHR32552:SF81">
    <property type="entry name" value="TONB-DEPENDENT OUTER MEMBRANE RECEPTOR"/>
    <property type="match status" value="1"/>
</dbReference>
<evidence type="ECO:0000256" key="13">
    <source>
        <dbReference type="SAM" id="SignalP"/>
    </source>
</evidence>
<organism evidence="16">
    <name type="scientific">Caulobacter sp. 73W</name>
    <dbReference type="NCBI Taxonomy" id="3161137"/>
    <lineage>
        <taxon>Bacteria</taxon>
        <taxon>Pseudomonadati</taxon>
        <taxon>Pseudomonadota</taxon>
        <taxon>Alphaproteobacteria</taxon>
        <taxon>Caulobacterales</taxon>
        <taxon>Caulobacteraceae</taxon>
        <taxon>Caulobacter</taxon>
    </lineage>
</organism>
<dbReference type="Gene3D" id="2.40.170.20">
    <property type="entry name" value="TonB-dependent receptor, beta-barrel domain"/>
    <property type="match status" value="1"/>
</dbReference>
<evidence type="ECO:0000256" key="4">
    <source>
        <dbReference type="ARBA" id="ARBA00022496"/>
    </source>
</evidence>
<dbReference type="SUPFAM" id="SSF56935">
    <property type="entry name" value="Porins"/>
    <property type="match status" value="1"/>
</dbReference>
<keyword evidence="2 11" id="KW-0813">Transport</keyword>
<sequence length="775" mass="83849">MRLWLRTASSAVLATLCAGGSALAQDNNTLDQVIVTATKSTATLQEVPLSITAVKGETLQAQGVNRFQDLTGTIPNFTVSQSPISDVISMRGINSDLQAAGEQAVATFVDGVYRGRGVQSRFAFLDMGSLEVVRGPQGTLFGKNTVGGALNINSARPSAVFDGSISAGYEFEQGETEVLGFITGPVSDRLRVRAGFQYNEMKDGWVDNSYYDEAQPRYTNWAGRLSAEADLSANAKLFARYDHSDFDTKGNPIEIIHLGGALAPLLTSLGVDGDIDGKARQGNSSPFLDLGSAFVMDGGTDELMARLDWRTPIGEWTTIAAYSGYDFLRAFDADLGPLDVLQVKQDEKYEQYSLESRISFAAIGKVRPLAGVYLQQSQLDNDGWTYANTVPLGAPFPPLNRFGRFQQESKLWAIFGQATIDLTDKLEATGGLRYASEKKDALQEITLTNATTGGPLPAPVLAALANAVLEATPHVLRPSSKENDTSWSANLRWKPTDEASFYVSAAHSTLGGGFNAAYFGTGGARPGETADQYQQRMLREIAYRPEKATSYEIGAKLRFGGNAELNAAIFHVNYDDIQTSQFTGGTSYVVGNAAAARARGLELDGRWRPVDELTLNAAIGYIDFEYTDYKNAGCTVAQIAAGGYANGALCSAAGVNDLTGRTNQITPEWTVSFGVRWVKPIGDYQLTVDGQANYVDQFYGAQDLDPQTLQKAVTKVNLLVGVGPRDRDWVLDLVVRNLTNERTFQTANDVPLATGSYFATIERPRSVALRLRVNF</sequence>